<evidence type="ECO:0000313" key="1">
    <source>
        <dbReference type="EMBL" id="MFC4361090.1"/>
    </source>
</evidence>
<organism evidence="1 2">
    <name type="scientific">Simiduia curdlanivorans</name>
    <dbReference type="NCBI Taxonomy" id="1492769"/>
    <lineage>
        <taxon>Bacteria</taxon>
        <taxon>Pseudomonadati</taxon>
        <taxon>Pseudomonadota</taxon>
        <taxon>Gammaproteobacteria</taxon>
        <taxon>Cellvibrionales</taxon>
        <taxon>Cellvibrionaceae</taxon>
        <taxon>Simiduia</taxon>
    </lineage>
</organism>
<proteinExistence type="predicted"/>
<dbReference type="Proteomes" id="UP001595840">
    <property type="component" value="Unassembled WGS sequence"/>
</dbReference>
<dbReference type="EMBL" id="JBHSCX010000003">
    <property type="protein sequence ID" value="MFC4361090.1"/>
    <property type="molecule type" value="Genomic_DNA"/>
</dbReference>
<evidence type="ECO:0008006" key="3">
    <source>
        <dbReference type="Google" id="ProtNLM"/>
    </source>
</evidence>
<dbReference type="Gene3D" id="3.40.50.300">
    <property type="entry name" value="P-loop containing nucleotide triphosphate hydrolases"/>
    <property type="match status" value="1"/>
</dbReference>
<dbReference type="SUPFAM" id="SSF52540">
    <property type="entry name" value="P-loop containing nucleoside triphosphate hydrolases"/>
    <property type="match status" value="1"/>
</dbReference>
<keyword evidence="2" id="KW-1185">Reference proteome</keyword>
<protein>
    <recommendedName>
        <fullName evidence="3">ATP-binding protein</fullName>
    </recommendedName>
</protein>
<gene>
    <name evidence="1" type="ORF">ACFOX3_02190</name>
</gene>
<reference evidence="2" key="1">
    <citation type="journal article" date="2019" name="Int. J. Syst. Evol. Microbiol.">
        <title>The Global Catalogue of Microorganisms (GCM) 10K type strain sequencing project: providing services to taxonomists for standard genome sequencing and annotation.</title>
        <authorList>
            <consortium name="The Broad Institute Genomics Platform"/>
            <consortium name="The Broad Institute Genome Sequencing Center for Infectious Disease"/>
            <person name="Wu L."/>
            <person name="Ma J."/>
        </authorList>
    </citation>
    <scope>NUCLEOTIDE SEQUENCE [LARGE SCALE GENOMIC DNA]</scope>
    <source>
        <strain evidence="2">CECT 8570</strain>
    </source>
</reference>
<comment type="caution">
    <text evidence="1">The sequence shown here is derived from an EMBL/GenBank/DDBJ whole genome shotgun (WGS) entry which is preliminary data.</text>
</comment>
<sequence>MFNNLKSAWKTGQQFVVSLLGSAGRSTDNEEDAQSGAALSPQTILRKREDLAAQMPSAVVAAYSNEPLEPQDPRFVGREEELARLIDALEDWRNGRASLTAITAPHGAGITSLLNQVRSKILSTETLSYLSLAKRPCSAAEALRFINSIFEFEQAPESVAEMVLAIKNSPPRVIIIDDGHMLLSRKMGNMAAVQTIGAILVATQHCHCWIVGCAKQAWRRLSFLYQSDRFFNRIIELDYFSASEMSEMIERRFYGLGFEWCERLELEKDKPDPMPVRFKQLHDLSNGLPEMAFFFLLFAMEKEPDADAFRLSEFSHLDTSVIKSCSEEELFSLAEIFVHGVMAHVDHETLFRISPEQSVLRLERLCRAGILHRIATDEHYTSNSYYISPILAQAMVSHLVLSNRLY</sequence>
<evidence type="ECO:0000313" key="2">
    <source>
        <dbReference type="Proteomes" id="UP001595840"/>
    </source>
</evidence>
<dbReference type="RefSeq" id="WP_290260297.1">
    <property type="nucleotide sequence ID" value="NZ_JAUFQG010000004.1"/>
</dbReference>
<accession>A0ABV8V164</accession>
<name>A0ABV8V164_9GAMM</name>
<dbReference type="InterPro" id="IPR027417">
    <property type="entry name" value="P-loop_NTPase"/>
</dbReference>